<dbReference type="AlphaFoldDB" id="F4XJ13"/>
<keyword evidence="2" id="KW-1185">Reference proteome</keyword>
<dbReference type="Proteomes" id="UP000003959">
    <property type="component" value="Unassembled WGS sequence"/>
</dbReference>
<accession>F4XJ13</accession>
<dbReference type="EMBL" id="GL890820">
    <property type="protein sequence ID" value="EGJ35470.1"/>
    <property type="molecule type" value="Genomic_DNA"/>
</dbReference>
<organism evidence="1 2">
    <name type="scientific">Moorena producens 3L</name>
    <dbReference type="NCBI Taxonomy" id="489825"/>
    <lineage>
        <taxon>Bacteria</taxon>
        <taxon>Bacillati</taxon>
        <taxon>Cyanobacteriota</taxon>
        <taxon>Cyanophyceae</taxon>
        <taxon>Coleofasciculales</taxon>
        <taxon>Coleofasciculaceae</taxon>
        <taxon>Moorena</taxon>
    </lineage>
</organism>
<proteinExistence type="predicted"/>
<evidence type="ECO:0000313" key="2">
    <source>
        <dbReference type="Proteomes" id="UP000003959"/>
    </source>
</evidence>
<protein>
    <submittedName>
        <fullName evidence="1">Uncharacterized protein</fullName>
    </submittedName>
</protein>
<evidence type="ECO:0000313" key="1">
    <source>
        <dbReference type="EMBL" id="EGJ35470.1"/>
    </source>
</evidence>
<reference evidence="2" key="1">
    <citation type="journal article" date="2011" name="Proc. Natl. Acad. Sci. U.S.A.">
        <title>Genomic insights into the physiology and ecology of the marine filamentous cyanobacterium Lyngbya majuscula.</title>
        <authorList>
            <person name="Jones A.C."/>
            <person name="Monroe E.A."/>
            <person name="Podell S."/>
            <person name="Hess W.R."/>
            <person name="Klages S."/>
            <person name="Esquenazi E."/>
            <person name="Niessen S."/>
            <person name="Hoover H."/>
            <person name="Rothmann M."/>
            <person name="Lasken R.S."/>
            <person name="Yates J.R.III."/>
            <person name="Reinhardt R."/>
            <person name="Kube M."/>
            <person name="Burkart M.D."/>
            <person name="Allen E.E."/>
            <person name="Dorrestein P.C."/>
            <person name="Gerwick W.H."/>
            <person name="Gerwick L."/>
        </authorList>
    </citation>
    <scope>NUCLEOTIDE SEQUENCE [LARGE SCALE GENOMIC DNA]</scope>
    <source>
        <strain evidence="2">3L</strain>
    </source>
</reference>
<name>F4XJ13_9CYAN</name>
<sequence>MLKVNLSAISYQLSAISYQLSAKGQPTDWCF</sequence>
<dbReference type="HOGENOM" id="CLU_3397452_0_0_3"/>
<gene>
    <name evidence="1" type="ORF">LYNGBM3L_04710</name>
</gene>